<dbReference type="EMBL" id="JACHLJ010000001">
    <property type="protein sequence ID" value="MBB5770238.1"/>
    <property type="molecule type" value="Genomic_DNA"/>
</dbReference>
<dbReference type="AlphaFoldDB" id="A0A7W9FRL8"/>
<dbReference type="RefSeq" id="WP_184277670.1">
    <property type="nucleotide sequence ID" value="NZ_JACHLJ010000001.1"/>
</dbReference>
<protein>
    <submittedName>
        <fullName evidence="1">Uncharacterized protein</fullName>
    </submittedName>
</protein>
<reference evidence="1 2" key="1">
    <citation type="submission" date="2020-08" db="EMBL/GenBank/DDBJ databases">
        <title>Functional genomics of gut bacteria from endangered species of beetles.</title>
        <authorList>
            <person name="Carlos-Shanley C."/>
        </authorList>
    </citation>
    <scope>NUCLEOTIDE SEQUENCE [LARGE SCALE GENOMIC DNA]</scope>
    <source>
        <strain evidence="1 2">S00192</strain>
    </source>
</reference>
<evidence type="ECO:0000313" key="1">
    <source>
        <dbReference type="EMBL" id="MBB5770238.1"/>
    </source>
</evidence>
<comment type="caution">
    <text evidence="1">The sequence shown here is derived from an EMBL/GenBank/DDBJ whole genome shotgun (WGS) entry which is preliminary data.</text>
</comment>
<evidence type="ECO:0000313" key="2">
    <source>
        <dbReference type="Proteomes" id="UP000556201"/>
    </source>
</evidence>
<sequence>MNPLAQKIIDAHGGLEIWRRFSSLTAHLKQGGALWALKGQGGKLDETDVTVGLQEEWASHHPFGPDGKVTHFRPGSVEIKDRSGAVVESLDDPRASFAGHALETPWTEPQLAYFAGIAMWTYLNTPFLLAYHGVESEPLSDWSENGETWSRLRVVFPKEIATHSTVQTLYADVNGLLKRHDYDVEIAGDTPGAHYISDYTTVSGLRFPTRRRIYPRHPDGTSLREPLVVSIDLSNITLR</sequence>
<proteinExistence type="predicted"/>
<name>A0A7W9FRL8_BREVE</name>
<dbReference type="Proteomes" id="UP000556201">
    <property type="component" value="Unassembled WGS sequence"/>
</dbReference>
<gene>
    <name evidence="1" type="ORF">HNP47_000207</name>
</gene>
<organism evidence="1 2">
    <name type="scientific">Brevundimonas vesicularis</name>
    <name type="common">Pseudomonas vesicularis</name>
    <dbReference type="NCBI Taxonomy" id="41276"/>
    <lineage>
        <taxon>Bacteria</taxon>
        <taxon>Pseudomonadati</taxon>
        <taxon>Pseudomonadota</taxon>
        <taxon>Alphaproteobacteria</taxon>
        <taxon>Caulobacterales</taxon>
        <taxon>Caulobacteraceae</taxon>
        <taxon>Brevundimonas</taxon>
    </lineage>
</organism>
<accession>A0A7W9FRL8</accession>